<keyword evidence="2" id="KW-1185">Reference proteome</keyword>
<sequence>MLFKRIFKVNKKKKIPIAFREEHNGDSML</sequence>
<evidence type="ECO:0000313" key="1">
    <source>
        <dbReference type="EMBL" id="PVZ08666.1"/>
    </source>
</evidence>
<dbReference type="AlphaFoldDB" id="A0A2U1F928"/>
<dbReference type="Proteomes" id="UP000245462">
    <property type="component" value="Unassembled WGS sequence"/>
</dbReference>
<name>A0A2U1F928_9PORP</name>
<accession>A0A2U1F928</accession>
<proteinExistence type="predicted"/>
<protein>
    <submittedName>
        <fullName evidence="1">Uncharacterized protein</fullName>
    </submittedName>
</protein>
<gene>
    <name evidence="1" type="ORF">C7382_1127</name>
</gene>
<organism evidence="1 2">
    <name type="scientific">Porphyromonas loveana</name>
    <dbReference type="NCBI Taxonomy" id="1884669"/>
    <lineage>
        <taxon>Bacteria</taxon>
        <taxon>Pseudomonadati</taxon>
        <taxon>Bacteroidota</taxon>
        <taxon>Bacteroidia</taxon>
        <taxon>Bacteroidales</taxon>
        <taxon>Porphyromonadaceae</taxon>
        <taxon>Porphyromonas</taxon>
    </lineage>
</organism>
<dbReference type="EMBL" id="QEKY01000012">
    <property type="protein sequence ID" value="PVZ08666.1"/>
    <property type="molecule type" value="Genomic_DNA"/>
</dbReference>
<evidence type="ECO:0000313" key="2">
    <source>
        <dbReference type="Proteomes" id="UP000245462"/>
    </source>
</evidence>
<reference evidence="1 2" key="1">
    <citation type="submission" date="2018-04" db="EMBL/GenBank/DDBJ databases">
        <title>Genomic Encyclopedia of Type Strains, Phase IV (KMG-IV): sequencing the most valuable type-strain genomes for metagenomic binning, comparative biology and taxonomic classification.</title>
        <authorList>
            <person name="Goeker M."/>
        </authorList>
    </citation>
    <scope>NUCLEOTIDE SEQUENCE [LARGE SCALE GENOMIC DNA]</scope>
    <source>
        <strain evidence="1 2">DSM 28520</strain>
    </source>
</reference>
<comment type="caution">
    <text evidence="1">The sequence shown here is derived from an EMBL/GenBank/DDBJ whole genome shotgun (WGS) entry which is preliminary data.</text>
</comment>